<evidence type="ECO:0000256" key="2">
    <source>
        <dbReference type="ARBA" id="ARBA00004479"/>
    </source>
</evidence>
<keyword evidence="8 14" id="KW-0106">Calcium</keyword>
<evidence type="ECO:0000313" key="23">
    <source>
        <dbReference type="Proteomes" id="UP000265040"/>
    </source>
</evidence>
<dbReference type="SMART" id="SM00282">
    <property type="entry name" value="LamG"/>
    <property type="match status" value="1"/>
</dbReference>
<feature type="domain" description="Cadherin" evidence="21">
    <location>
        <begin position="2003"/>
        <end position="2104"/>
    </location>
</feature>
<dbReference type="InterPro" id="IPR001791">
    <property type="entry name" value="Laminin_G"/>
</dbReference>
<feature type="domain" description="Cadherin" evidence="21">
    <location>
        <begin position="3054"/>
        <end position="3158"/>
    </location>
</feature>
<feature type="disulfide bond" evidence="15">
    <location>
        <begin position="3662"/>
        <end position="3671"/>
    </location>
</feature>
<comment type="subcellular location">
    <subcellularLocation>
        <location evidence="1">Cell membrane</location>
        <topology evidence="1">Single-pass membrane protein</topology>
    </subcellularLocation>
    <subcellularLocation>
        <location evidence="2">Membrane</location>
        <topology evidence="2">Single-pass type I membrane protein</topology>
    </subcellularLocation>
</comment>
<comment type="caution">
    <text evidence="15">Lacks conserved residue(s) required for the propagation of feature annotation.</text>
</comment>
<dbReference type="PROSITE" id="PS50025">
    <property type="entry name" value="LAM_G_DOMAIN"/>
    <property type="match status" value="1"/>
</dbReference>
<dbReference type="FunFam" id="2.60.40.60:FF:000066">
    <property type="entry name" value="FAT atypical cadherin 1"/>
    <property type="match status" value="1"/>
</dbReference>
<dbReference type="Pfam" id="PF02210">
    <property type="entry name" value="Laminin_G_2"/>
    <property type="match status" value="1"/>
</dbReference>
<keyword evidence="11 17" id="KW-0472">Membrane</keyword>
<dbReference type="InterPro" id="IPR020894">
    <property type="entry name" value="Cadherin_CS"/>
</dbReference>
<dbReference type="FunFam" id="2.60.40.60:FF:000067">
    <property type="entry name" value="FAT atypical cadherin 1"/>
    <property type="match status" value="1"/>
</dbReference>
<evidence type="ECO:0000256" key="6">
    <source>
        <dbReference type="ARBA" id="ARBA00022729"/>
    </source>
</evidence>
<feature type="domain" description="Cadherin" evidence="21">
    <location>
        <begin position="1896"/>
        <end position="2002"/>
    </location>
</feature>
<dbReference type="FunFam" id="2.60.40.60:FF:000059">
    <property type="entry name" value="FAT atypical cadherin 3"/>
    <property type="match status" value="1"/>
</dbReference>
<dbReference type="FunFam" id="2.60.40.60:FF:000032">
    <property type="entry name" value="FAT atypical cadherin 1"/>
    <property type="match status" value="1"/>
</dbReference>
<keyword evidence="4 15" id="KW-0245">EGF-like domain</keyword>
<feature type="domain" description="Cadherin" evidence="21">
    <location>
        <begin position="34"/>
        <end position="148"/>
    </location>
</feature>
<dbReference type="FunFam" id="2.60.40.60:FF:000084">
    <property type="entry name" value="FAT atypical cadherin 3"/>
    <property type="match status" value="1"/>
</dbReference>
<keyword evidence="7" id="KW-0677">Repeat</keyword>
<dbReference type="PROSITE" id="PS50268">
    <property type="entry name" value="CADHERIN_2"/>
    <property type="match status" value="30"/>
</dbReference>
<dbReference type="Gene3D" id="2.60.120.200">
    <property type="match status" value="1"/>
</dbReference>
<dbReference type="FunFam" id="2.60.40.60:FF:000161">
    <property type="entry name" value="FAT atypical cadherin 1"/>
    <property type="match status" value="1"/>
</dbReference>
<feature type="compositionally biased region" description="Low complexity" evidence="16">
    <location>
        <begin position="4138"/>
        <end position="4150"/>
    </location>
</feature>
<dbReference type="OMA" id="XVIETSD"/>
<evidence type="ECO:0000259" key="19">
    <source>
        <dbReference type="PROSITE" id="PS50025"/>
    </source>
</evidence>
<evidence type="ECO:0000256" key="17">
    <source>
        <dbReference type="SAM" id="Phobius"/>
    </source>
</evidence>
<dbReference type="CDD" id="cd11304">
    <property type="entry name" value="Cadherin_repeat"/>
    <property type="match status" value="30"/>
</dbReference>
<dbReference type="Proteomes" id="UP000265040">
    <property type="component" value="Chromosome 1"/>
</dbReference>
<dbReference type="PANTHER" id="PTHR24026">
    <property type="entry name" value="FAT ATYPICAL CADHERIN-RELATED"/>
    <property type="match status" value="1"/>
</dbReference>
<feature type="signal peptide" evidence="18">
    <location>
        <begin position="1"/>
        <end position="21"/>
    </location>
</feature>
<feature type="domain" description="Cadherin" evidence="21">
    <location>
        <begin position="2422"/>
        <end position="2531"/>
    </location>
</feature>
<keyword evidence="10 17" id="KW-1133">Transmembrane helix</keyword>
<feature type="domain" description="Laminin G" evidence="19">
    <location>
        <begin position="3449"/>
        <end position="3631"/>
    </location>
</feature>
<dbReference type="PROSITE" id="PS00022">
    <property type="entry name" value="EGF_1"/>
    <property type="match status" value="4"/>
</dbReference>
<reference evidence="22" key="3">
    <citation type="submission" date="2025-09" db="UniProtKB">
        <authorList>
            <consortium name="Ensembl"/>
        </authorList>
    </citation>
    <scope>IDENTIFICATION</scope>
</reference>
<dbReference type="PRINTS" id="PR00205">
    <property type="entry name" value="CADHERIN"/>
</dbReference>
<dbReference type="Pfam" id="PF07645">
    <property type="entry name" value="EGF_CA"/>
    <property type="match status" value="1"/>
</dbReference>
<reference evidence="22" key="1">
    <citation type="submission" date="2021-04" db="EMBL/GenBank/DDBJ databases">
        <authorList>
            <consortium name="Wellcome Sanger Institute Data Sharing"/>
        </authorList>
    </citation>
    <scope>NUCLEOTIDE SEQUENCE [LARGE SCALE GENOMIC DNA]</scope>
</reference>
<dbReference type="SUPFAM" id="SSF49899">
    <property type="entry name" value="Concanavalin A-like lectins/glucanases"/>
    <property type="match status" value="1"/>
</dbReference>
<feature type="domain" description="Cadherin" evidence="21">
    <location>
        <begin position="2949"/>
        <end position="3053"/>
    </location>
</feature>
<evidence type="ECO:0000256" key="14">
    <source>
        <dbReference type="PROSITE-ProRule" id="PRU00043"/>
    </source>
</evidence>
<evidence type="ECO:0000259" key="21">
    <source>
        <dbReference type="PROSITE" id="PS50268"/>
    </source>
</evidence>
<feature type="domain" description="Cadherin" evidence="21">
    <location>
        <begin position="275"/>
        <end position="366"/>
    </location>
</feature>
<name>A0A3Q1JJ93_ANATE</name>
<dbReference type="InterPro" id="IPR002126">
    <property type="entry name" value="Cadherin-like_dom"/>
</dbReference>
<dbReference type="InterPro" id="IPR001881">
    <property type="entry name" value="EGF-like_Ca-bd_dom"/>
</dbReference>
<feature type="domain" description="Cadherin" evidence="21">
    <location>
        <begin position="367"/>
        <end position="462"/>
    </location>
</feature>
<evidence type="ECO:0000256" key="13">
    <source>
        <dbReference type="ARBA" id="ARBA00023180"/>
    </source>
</evidence>
<feature type="domain" description="Cadherin" evidence="21">
    <location>
        <begin position="1042"/>
        <end position="1154"/>
    </location>
</feature>
<dbReference type="FunFam" id="2.60.40.60:FF:000107">
    <property type="entry name" value="FAT atypical cadherin 1"/>
    <property type="match status" value="1"/>
</dbReference>
<feature type="domain" description="Cadherin" evidence="21">
    <location>
        <begin position="2316"/>
        <end position="2421"/>
    </location>
</feature>
<dbReference type="GeneTree" id="ENSGT00940000157733"/>
<feature type="domain" description="Cadherin" evidence="21">
    <location>
        <begin position="2638"/>
        <end position="2739"/>
    </location>
</feature>
<dbReference type="FunFam" id="2.60.40.60:FF:000075">
    <property type="entry name" value="FAT atypical cadherin 1"/>
    <property type="match status" value="1"/>
</dbReference>
<evidence type="ECO:0000256" key="7">
    <source>
        <dbReference type="ARBA" id="ARBA00022737"/>
    </source>
</evidence>
<dbReference type="InterPro" id="IPR018097">
    <property type="entry name" value="EGF_Ca-bd_CS"/>
</dbReference>
<dbReference type="PROSITE" id="PS50026">
    <property type="entry name" value="EGF_3"/>
    <property type="match status" value="5"/>
</dbReference>
<dbReference type="PROSITE" id="PS01187">
    <property type="entry name" value="EGF_CA"/>
    <property type="match status" value="1"/>
</dbReference>
<dbReference type="FunFam" id="2.60.40.60:FF:000033">
    <property type="entry name" value="FAT atypical cadherin 1"/>
    <property type="match status" value="1"/>
</dbReference>
<dbReference type="FunFam" id="2.60.40.60:FF:000013">
    <property type="entry name" value="Cadherin EGF LAG seven-pass G-type receptor"/>
    <property type="match status" value="2"/>
</dbReference>
<dbReference type="FunFam" id="2.60.40.60:FF:000021">
    <property type="entry name" value="FAT atypical cadherin 1"/>
    <property type="match status" value="2"/>
</dbReference>
<feature type="domain" description="EGF-like" evidence="20">
    <location>
        <begin position="3410"/>
        <end position="3447"/>
    </location>
</feature>
<feature type="domain" description="Cadherin" evidence="21">
    <location>
        <begin position="3173"/>
        <end position="3275"/>
    </location>
</feature>
<feature type="domain" description="EGF-like" evidence="20">
    <location>
        <begin position="3674"/>
        <end position="3710"/>
    </location>
</feature>
<feature type="region of interest" description="Disordered" evidence="16">
    <location>
        <begin position="4122"/>
        <end position="4150"/>
    </location>
</feature>
<dbReference type="FunFam" id="2.60.40.60:FF:000065">
    <property type="entry name" value="FAT atypical cadherin 1"/>
    <property type="match status" value="1"/>
</dbReference>
<dbReference type="CDD" id="cd00110">
    <property type="entry name" value="LamG"/>
    <property type="match status" value="1"/>
</dbReference>
<feature type="transmembrane region" description="Helical" evidence="17">
    <location>
        <begin position="3806"/>
        <end position="3826"/>
    </location>
</feature>
<proteinExistence type="predicted"/>
<dbReference type="SMART" id="SM00181">
    <property type="entry name" value="EGF"/>
    <property type="match status" value="5"/>
</dbReference>
<dbReference type="FunFam" id="2.60.40.60:FF:000020">
    <property type="entry name" value="Dachsous cadherin-related 1b"/>
    <property type="match status" value="2"/>
</dbReference>
<feature type="domain" description="EGF-like" evidence="20">
    <location>
        <begin position="3711"/>
        <end position="3747"/>
    </location>
</feature>
<feature type="domain" description="Cadherin" evidence="21">
    <location>
        <begin position="1795"/>
        <end position="1895"/>
    </location>
</feature>
<dbReference type="FunFam" id="2.60.40.60:FF:000039">
    <property type="entry name" value="FAT atypical cadherin 3"/>
    <property type="match status" value="1"/>
</dbReference>
<dbReference type="InterPro" id="IPR015919">
    <property type="entry name" value="Cadherin-like_sf"/>
</dbReference>
<sequence>MGKHLVSLLVLLLQLLCGCAGNQRLVRAASMQFTHSVYNATIYENSAAKTYLESHTKMGIYITDPAWEIRYKIISGDNENLFKAEDYRLGDFSFMRIRTKGGSTAILNREVKDHYMLTVKATERITNLECRTRVKVQVLDTNDLRPLFSPTSYSISLPENTAIRTSVAKVTATDADIGTNGEYYYSFRELSDMFAVHPTSGVVTLTGKLDYSETKLYELEILAVDRGMKLYGSSGFSSMAKLTVRVEQANEHAPVITAVTLAPSDADHDPTYAIVTVEDNDQGPNGEIASLSIVAGDPLQQFKSVRTSPGSKEYKIKAVKNVDWDSQPFGYNLTLQAKDKGNPPQFSSAKLVHVTSAQFKVGPPIFEKAIYRVNLSEFAPLHTPVTMVTAVPKYPQIKYAFKHRSDKNRFTINPDTGLISTAGPINADFASQFELDVITSDKKAATKVIVDVIDVNNNAPEFQQTSYKASVDENVPIGSSVIAVKATDLDRGENGYVTYSITNQSPQPFVIDYFSGVISTSEDLDYELMPRIYNLRVRASDWGSPFRREVEASVTITLNNLNDNKPLFENVDCEVTVPRDHGVGEQITTVSAIDADELQLVRYSIKAGNDLDLFEMNPNSGVLSLKHTLSEGEAAKVSFHSLQIIATDGEHETRPMFMNITVITARKPVQLKCVETGVATMLAEKLLQGSKIHTQTEPDDNFMDIHSVNRYAPQFAESFPSVVEVKEDLPVGARIVHLSATDSDSGFNGKVVYVISGGDTESRFMVDMETGWLLVYSPLDRETTDHYTLNITVYDLGIPQKSSSRLLDVKILDANDNSPQFLQDSYSVEISENTPVGTEIIQVDSTDKDQGENGIVKYSVLGGTDHFAIDEESGVVTVTKPLDRELHPVYLLKIAARDQAVNEPQLVSTVALKITLDDVNDNPPKFVPPNYHVKVREDLPIGTVIMWLEAHDPDVGPSSQVRYSLIDNGDGNFEVDKLSGAVRIVQNLDYETKQVYNLTAKAKDKGKPISLSSTCFIEVDVVDVNENLYRPLFRSFVEKGFIKEDALVGTSVMTVSAEDEDTGRDGEIRYSIRDGSGLGVFTIDEETGECLSQYYFMYIILCYQLQASVCICFCLTCLCFSMQITITDNGVPPKSTTVRVIVQVLDENDNRPLFLEKIYKIQLPVRERPEKERAMRRDPVYRVIASDRDDGPNAEISYSIEEGDEQGKFFIEPKTGLVSSKKFSSASDYDILTVKSLNKHSKTQFELTVKASDNGTPPLSTTATVHIVVKVSDNAAPRFTEKEFSAEVSESAYPGSFVSLVTAVSQSSVFFQIKDGNINNAFDINPNSGVVVTQKVLDYETTPQYKLIIQGTNMAGLSSNTTLLIHLKDENDNLPVFLQTEFKGVISESAPINSIVLTHENTPFVIRASDADCDQNSMLIYQIVEPFAHNYFAIDSNTGAIRITTALDYEQRSVFHFTVQVHDLGMPRLFAEKAANVTIEVIDVNDCPPVFSQEVYDTTIIVPTYKGVEVLQVNATDSDSGPNAKLLFSFSEGNIGDKFKIDPITGIISLQNVTQLRSRYELKVRVSDGRFASVATVKISVKENKETKLKFTRESYKAYVQENFSGKKTLAVIAAVGNQVNEPLFYKILNPDKRFEISRTSGVVSTTGIPFDRETQDTFDVVVEVTREDTSEDGAHVLVTVIVEDVNDNHPMFVNLPYHALVQMDAEEGQVIRQVTAVDKDMGQNANIHYHLKEHQEHFHISPSGEISLKKKFDKESLNKDFVIVVIAKDNGEPALSAEAEVPVTVVNKAMPVFERPFYSIEIPENIQLHTPVLHVQANDSEGPRVVYTISEGDPLKQFSIDFNTGVINVVQPLDFETHPAYKLNVRATDSLTGAHSEVFVDIILEDVNDNAPVFLSKSYYANISEASVIGTSVLQVNAKDSDTGNNQEVFFQLVEEKGKSTDYFTVDRDTGVISTAQMLDHEEIQQHKLKVRVVDGGVPALSSDVTVTIDVTDLNDNAPAFSELTYKSTVSELAPRGHFITQVQASDADSSDSNNLEFSIISGNEEQNFAIDKQSGAIVMSNHRRPHMQPLYNLNVSVSDGVFRSSALVMVTVIGANFHNPTFSQMEYVVELVENSPVGTLVAEAKATDDDEGIYGQITYQIVNDFAKDKFSVNENGEIFTLESLDRENAIEKVIPISLVAKDGGGKVGFCIVSVILTDVNDNAPQFRAAEYKATIASDVPRGTSVVRIAASDMDEGSNADIEYSIEAGIENVEENFEIHPTSGVIVTKESLIGLENELYAFFVRAKDTGNPPKHSVVQVYIRIVAPETAIPKFSEPHYRYTIAEDLPIGTEIDVIQAESEQPVLYSLVKGSTPESNEDDVFVVDRDSGALKLQKSLDHETAKWYQLTLLAQTKYENYDIGASVNINIQVKDVNDNKPAFESDPYEAVIVENLPSGTQVIQVKATDQDSGTNGHVVYSLNPKQNSQEISELFAVNSETGWVTTLKQLDREKMNKYSVALLATDQGDQVQHVTGTRVEIAVVDVNDNPPRFTAEIYKGTVSEDDPPPSGVIAILSTTDEDSEDINKQVNYFITGGDPLGQFAIEHIQNEWKVSVRKPLDREQKDNYFLNITASDGIFTAKAVVEVKVLDANDNSPVCEKSLYSESVPEDSPAGRLILQVSATDADIRSNAQISYELQGVGSEMFVIDSDTGELKTSQPLDREEQDEHRFKVRAVDGGGRYCEADIHITVEDVNDNPPQFSSDPYTITVFENTETGTYVAKLLANDIDTGLNSDILYSLEDSASGYFSVDEHTGVISLERPLDREVQSVYELKARATDQGLPRLSSPCQVVISVLDINDNPPVFEHREYTATMSEDIAVGTQVLRVQAASRDTEANGEISYSIISGNEHGLFSVDSRTGDIFVIEPLDYEVSHEYYITIEATDGGSPPLSDMATVNINLTDVNDNGPVFSQDVYTAVVSEDTELGKTVMAVMAEDLDGPSFNHVRFSIVDGNQGNPFTIDPVRGELKVARQLDRERTSGYTLMVVASDNGVPPLSSSTVINIDISDVNDNPPLFSQTNYSLIIQENRPEGTSVLQLTVTDRDASHNGPPFTFAIVDGNDDEAFHINQQGALVAVGVLNRKSKEHYLLQAQVSDSGKPPLSSTTFISVRVIEESIYPPAILPLDIFVSTAGDEYPGGVLGKIHATDQDIYDTLTYSLAPSSSSSPADESSALFSVSASDGKVIALRPLDVGHYPLNVTVTDGRFISAADVTVHVRQVAHQALDNSIAVRFANIAPEEFIGDYWRNFQRALRNIAGVRRSEVQLVSLQPSEQGDLDVLLTLERSGSPYQSQEVVFRKLNSSAAVIEEMTGVRILRVVQKLCAGLDCPLRFCDEVISLDKTAMSTYSTARLSFVTPRHQRTATCQCEGGRCPVLNNLCENHPCPEGMECVADPRDAIYSCVCPEGKKGKCSDGNSLTFSGSGYVKYHLMENENKELMKLSLRLRTFSSHATVMYAKGTDYSILEIVNGRLQYKFDCGSGPGLVSVHSAQVNDGEWHTVSLEVDGNYAKLVLDRVHAASGMAPGTLRTLNLDNSIYFGGHIRQHASARLGRSLPVTNGLRGCLEAITLNGQELPLNTKAHWAHAVLEDIVDVAPGCALAPAESCSSNPCTNGGSCTSLPNGGYFCKCPASFMGTHCEISISPCASNPCLYGGTCVPRADDFYCQCRGQYSGQRCQLGPYCRDNPCKNSGKCIDSLDGPVCECEAGFQGDRCLSDVDECIKNPCANGGQCQNTYGSYKCNCSLGFRGAMCELRDEVRNEFVSTSWNIGLEEVIGIVVFVFSIFILVLLFIIIRKKACRRKSKGNSDNKHTGGSNVPHSFLQRPYFDAKLNKNIYSDIPPQVPVRPISYTPSIPSDSRNNLDRNSFEGSAIPEHPEFSTFNPDSVHGHRKTVAVCSVAPNLPPPPPSNSVSDSDSIQKPNWDYDYDTKVVDLDPCLTKKPVEDSACHPYNTRGSMSEVQSLSSFQSESCDDNGYHWDTSDWMPSVQLPGIQEFPQYEVVESPAPLYSDPSAIDTDYYPGGFDIESDFPPPPEDFPVSDDLPPPPLPEYGDRCDTLRALNRDLDPSAGGSGGVRQRPALPQLYSLNQYLPQHAYPSDGGDTEGQGATSTSASSTPASTMCTSGYRGDYPLGCSRDFDSSALDNMSMSLYTSTASCSDMSACCEESEVMISDYESGDEVHFEQLAIPALDSQQHTEV</sequence>
<dbReference type="PANTHER" id="PTHR24026:SF136">
    <property type="entry name" value="PROTOCADHERIN-23"/>
    <property type="match status" value="1"/>
</dbReference>
<feature type="domain" description="Cadherin" evidence="21">
    <location>
        <begin position="569"/>
        <end position="670"/>
    </location>
</feature>
<dbReference type="FunFam" id="2.10.25.10:FF:000057">
    <property type="entry name" value="protocadherin Fat 1 isoform X2"/>
    <property type="match status" value="1"/>
</dbReference>
<dbReference type="SUPFAM" id="SSF49313">
    <property type="entry name" value="Cadherin-like"/>
    <property type="match status" value="30"/>
</dbReference>
<dbReference type="InterPro" id="IPR000152">
    <property type="entry name" value="EGF-type_Asp/Asn_hydroxyl_site"/>
</dbReference>
<feature type="domain" description="Cadherin" evidence="21">
    <location>
        <begin position="1492"/>
        <end position="1591"/>
    </location>
</feature>
<feature type="domain" description="Cadherin" evidence="21">
    <location>
        <begin position="463"/>
        <end position="568"/>
    </location>
</feature>
<dbReference type="PROSITE" id="PS00232">
    <property type="entry name" value="CADHERIN_1"/>
    <property type="match status" value="12"/>
</dbReference>
<feature type="domain" description="EGF-like" evidence="20">
    <location>
        <begin position="3749"/>
        <end position="3785"/>
    </location>
</feature>
<reference evidence="22" key="2">
    <citation type="submission" date="2025-08" db="UniProtKB">
        <authorList>
            <consortium name="Ensembl"/>
        </authorList>
    </citation>
    <scope>IDENTIFICATION</scope>
</reference>
<dbReference type="SMART" id="SM00112">
    <property type="entry name" value="CA"/>
    <property type="match status" value="30"/>
</dbReference>
<keyword evidence="9" id="KW-0130">Cell adhesion</keyword>
<feature type="domain" description="Cadherin" evidence="21">
    <location>
        <begin position="927"/>
        <end position="1033"/>
    </location>
</feature>
<feature type="disulfide bond" evidence="15">
    <location>
        <begin position="3737"/>
        <end position="3746"/>
    </location>
</feature>
<feature type="chain" id="PRO_5018605541" description="FAT atypical cadherin 1a" evidence="18">
    <location>
        <begin position="22"/>
        <end position="4228"/>
    </location>
</feature>
<protein>
    <recommendedName>
        <fullName evidence="24">FAT atypical cadherin 1a</fullName>
    </recommendedName>
</protein>
<dbReference type="Pfam" id="PF00008">
    <property type="entry name" value="EGF"/>
    <property type="match status" value="2"/>
</dbReference>
<feature type="domain" description="Cadherin" evidence="21">
    <location>
        <begin position="1280"/>
        <end position="1377"/>
    </location>
</feature>
<feature type="domain" description="Cadherin" evidence="21">
    <location>
        <begin position="2740"/>
        <end position="2843"/>
    </location>
</feature>
<dbReference type="FunFam" id="2.60.40.60:FF:000053">
    <property type="entry name" value="FAT atypical cadherin 3"/>
    <property type="match status" value="1"/>
</dbReference>
<feature type="domain" description="Cadherin" evidence="21">
    <location>
        <begin position="2105"/>
        <end position="2208"/>
    </location>
</feature>
<dbReference type="FunFam" id="2.10.25.10:FF:000151">
    <property type="entry name" value="FAT atypical cadherin 4"/>
    <property type="match status" value="1"/>
</dbReference>
<evidence type="ECO:0000256" key="5">
    <source>
        <dbReference type="ARBA" id="ARBA00022692"/>
    </source>
</evidence>
<dbReference type="InterPro" id="IPR000742">
    <property type="entry name" value="EGF"/>
</dbReference>
<feature type="domain" description="Cadherin" evidence="21">
    <location>
        <begin position="822"/>
        <end position="926"/>
    </location>
</feature>
<feature type="domain" description="Cadherin" evidence="21">
    <location>
        <begin position="1592"/>
        <end position="1693"/>
    </location>
</feature>
<evidence type="ECO:0000256" key="11">
    <source>
        <dbReference type="ARBA" id="ARBA00023136"/>
    </source>
</evidence>
<dbReference type="PROSITE" id="PS00010">
    <property type="entry name" value="ASX_HYDROXYL"/>
    <property type="match status" value="1"/>
</dbReference>
<dbReference type="Ensembl" id="ENSATET00000015147.3">
    <property type="protein sequence ID" value="ENSATEP00000014911.1"/>
    <property type="gene ID" value="ENSATEG00000010280.3"/>
</dbReference>
<dbReference type="Gene3D" id="2.10.25.10">
    <property type="entry name" value="Laminin"/>
    <property type="match status" value="4"/>
</dbReference>
<dbReference type="FunFam" id="2.60.40.60:FF:000061">
    <property type="entry name" value="FAT atypical cadherin 3"/>
    <property type="match status" value="2"/>
</dbReference>
<keyword evidence="13" id="KW-0325">Glycoprotein</keyword>
<evidence type="ECO:0000313" key="22">
    <source>
        <dbReference type="Ensembl" id="ENSATEP00000014911.1"/>
    </source>
</evidence>
<dbReference type="GO" id="GO:0009653">
    <property type="term" value="P:anatomical structure morphogenesis"/>
    <property type="evidence" value="ECO:0007669"/>
    <property type="project" value="UniProtKB-ARBA"/>
</dbReference>
<dbReference type="PROSITE" id="PS51257">
    <property type="entry name" value="PROKAR_LIPOPROTEIN"/>
    <property type="match status" value="1"/>
</dbReference>
<evidence type="ECO:0000256" key="10">
    <source>
        <dbReference type="ARBA" id="ARBA00022989"/>
    </source>
</evidence>
<keyword evidence="3" id="KW-1003">Cell membrane</keyword>
<keyword evidence="12 15" id="KW-1015">Disulfide bond</keyword>
<dbReference type="FunFam" id="2.10.25.10:FF:000154">
    <property type="entry name" value="FAT atypical cadherin 1"/>
    <property type="match status" value="1"/>
</dbReference>
<feature type="disulfide bond" evidence="15">
    <location>
        <begin position="3775"/>
        <end position="3784"/>
    </location>
</feature>
<dbReference type="FunFam" id="2.60.40.60:FF:000079">
    <property type="entry name" value="FAT atypical cadherin 1"/>
    <property type="match status" value="1"/>
</dbReference>
<dbReference type="PROSITE" id="PS01186">
    <property type="entry name" value="EGF_2"/>
    <property type="match status" value="2"/>
</dbReference>
<evidence type="ECO:0000256" key="15">
    <source>
        <dbReference type="PROSITE-ProRule" id="PRU00076"/>
    </source>
</evidence>
<dbReference type="FunFam" id="2.60.40.60:FF:000089">
    <property type="entry name" value="FAT atypical cadherin 1"/>
    <property type="match status" value="1"/>
</dbReference>
<feature type="domain" description="Cadherin" evidence="21">
    <location>
        <begin position="1694"/>
        <end position="1794"/>
    </location>
</feature>
<dbReference type="FunFam" id="2.60.40.60:FF:000052">
    <property type="entry name" value="FAT atypical cadherin 1"/>
    <property type="match status" value="1"/>
</dbReference>
<evidence type="ECO:0000256" key="1">
    <source>
        <dbReference type="ARBA" id="ARBA00004162"/>
    </source>
</evidence>
<feature type="domain" description="Cadherin" evidence="21">
    <location>
        <begin position="1172"/>
        <end position="1279"/>
    </location>
</feature>
<feature type="disulfide bond" evidence="15">
    <location>
        <begin position="3700"/>
        <end position="3709"/>
    </location>
</feature>
<feature type="region of interest" description="Disordered" evidence="16">
    <location>
        <begin position="3929"/>
        <end position="3951"/>
    </location>
</feature>
<dbReference type="InterPro" id="IPR049883">
    <property type="entry name" value="NOTCH1_EGF-like"/>
</dbReference>
<evidence type="ECO:0008006" key="24">
    <source>
        <dbReference type="Google" id="ProtNLM"/>
    </source>
</evidence>
<evidence type="ECO:0000256" key="16">
    <source>
        <dbReference type="SAM" id="MobiDB-lite"/>
    </source>
</evidence>
<feature type="domain" description="Cadherin" evidence="21">
    <location>
        <begin position="149"/>
        <end position="256"/>
    </location>
</feature>
<evidence type="ECO:0000256" key="12">
    <source>
        <dbReference type="ARBA" id="ARBA00023157"/>
    </source>
</evidence>
<dbReference type="InterPro" id="IPR013320">
    <property type="entry name" value="ConA-like_dom_sf"/>
</dbReference>
<evidence type="ECO:0000256" key="9">
    <source>
        <dbReference type="ARBA" id="ARBA00022889"/>
    </source>
</evidence>
<dbReference type="FunFam" id="2.60.40.60:FF:000026">
    <property type="entry name" value="FAT atypical cadherin 1"/>
    <property type="match status" value="2"/>
</dbReference>
<dbReference type="GO" id="GO:0005509">
    <property type="term" value="F:calcium ion binding"/>
    <property type="evidence" value="ECO:0007669"/>
    <property type="project" value="UniProtKB-UniRule"/>
</dbReference>
<dbReference type="Gene3D" id="2.60.40.60">
    <property type="entry name" value="Cadherins"/>
    <property type="match status" value="30"/>
</dbReference>
<evidence type="ECO:0000256" key="8">
    <source>
        <dbReference type="ARBA" id="ARBA00022837"/>
    </source>
</evidence>
<dbReference type="FunFam" id="2.60.120.200:FF:000024">
    <property type="entry name" value="FAT atypical cadherin 1"/>
    <property type="match status" value="1"/>
</dbReference>
<organism evidence="22 23">
    <name type="scientific">Anabas testudineus</name>
    <name type="common">Climbing perch</name>
    <name type="synonym">Anthias testudineus</name>
    <dbReference type="NCBI Taxonomy" id="64144"/>
    <lineage>
        <taxon>Eukaryota</taxon>
        <taxon>Metazoa</taxon>
        <taxon>Chordata</taxon>
        <taxon>Craniata</taxon>
        <taxon>Vertebrata</taxon>
        <taxon>Euteleostomi</taxon>
        <taxon>Actinopterygii</taxon>
        <taxon>Neopterygii</taxon>
        <taxon>Teleostei</taxon>
        <taxon>Neoteleostei</taxon>
        <taxon>Acanthomorphata</taxon>
        <taxon>Anabantaria</taxon>
        <taxon>Anabantiformes</taxon>
        <taxon>Anabantoidei</taxon>
        <taxon>Anabantidae</taxon>
        <taxon>Anabas</taxon>
    </lineage>
</organism>
<evidence type="ECO:0000256" key="3">
    <source>
        <dbReference type="ARBA" id="ARBA00022475"/>
    </source>
</evidence>
<dbReference type="GO" id="GO:0005886">
    <property type="term" value="C:plasma membrane"/>
    <property type="evidence" value="ECO:0007669"/>
    <property type="project" value="UniProtKB-SubCell"/>
</dbReference>
<dbReference type="SUPFAM" id="SSF57196">
    <property type="entry name" value="EGF/Laminin"/>
    <property type="match status" value="4"/>
</dbReference>
<dbReference type="FunFam" id="2.60.40.60:FF:000051">
    <property type="entry name" value="FAT atypical cadherin 1"/>
    <property type="match status" value="1"/>
</dbReference>
<keyword evidence="23" id="KW-1185">Reference proteome</keyword>
<dbReference type="FunFam" id="2.10.25.10:FF:000152">
    <property type="entry name" value="FAT atypical cadherin 1"/>
    <property type="match status" value="1"/>
</dbReference>
<feature type="domain" description="Cadherin" evidence="21">
    <location>
        <begin position="2844"/>
        <end position="2948"/>
    </location>
</feature>
<dbReference type="FunFam" id="2.60.40.60:FF:000015">
    <property type="entry name" value="FAT atypical cadherin 1"/>
    <property type="match status" value="1"/>
</dbReference>
<feature type="domain" description="Cadherin" evidence="21">
    <location>
        <begin position="717"/>
        <end position="821"/>
    </location>
</feature>
<evidence type="ECO:0000256" key="4">
    <source>
        <dbReference type="ARBA" id="ARBA00022536"/>
    </source>
</evidence>
<dbReference type="FunFam" id="2.60.40.60:FF:000064">
    <property type="entry name" value="FAT atypical cadherin 1"/>
    <property type="match status" value="1"/>
</dbReference>
<dbReference type="GO" id="GO:0007156">
    <property type="term" value="P:homophilic cell adhesion via plasma membrane adhesion molecules"/>
    <property type="evidence" value="ECO:0007669"/>
    <property type="project" value="InterPro"/>
</dbReference>
<feature type="domain" description="Cadherin" evidence="21">
    <location>
        <begin position="2532"/>
        <end position="2637"/>
    </location>
</feature>
<feature type="disulfide bond" evidence="15">
    <location>
        <begin position="3419"/>
        <end position="3436"/>
    </location>
</feature>
<feature type="domain" description="EGF-like" evidence="20">
    <location>
        <begin position="3635"/>
        <end position="3672"/>
    </location>
</feature>
<evidence type="ECO:0000256" key="18">
    <source>
        <dbReference type="SAM" id="SignalP"/>
    </source>
</evidence>
<feature type="domain" description="Cadherin" evidence="21">
    <location>
        <begin position="2209"/>
        <end position="2315"/>
    </location>
</feature>
<dbReference type="SMART" id="SM00179">
    <property type="entry name" value="EGF_CA"/>
    <property type="match status" value="4"/>
</dbReference>
<keyword evidence="5 17" id="KW-0812">Transmembrane</keyword>
<keyword evidence="6 18" id="KW-0732">Signal</keyword>
<dbReference type="FunFam" id="2.60.40.60:FF:000058">
    <property type="entry name" value="FAT atypical cadherin 3"/>
    <property type="match status" value="1"/>
</dbReference>
<accession>A0A3Q1JJ93</accession>
<evidence type="ECO:0000259" key="20">
    <source>
        <dbReference type="PROSITE" id="PS50026"/>
    </source>
</evidence>
<dbReference type="CDD" id="cd00054">
    <property type="entry name" value="EGF_CA"/>
    <property type="match status" value="4"/>
</dbReference>
<dbReference type="Pfam" id="PF00028">
    <property type="entry name" value="Cadherin"/>
    <property type="match status" value="24"/>
</dbReference>
<feature type="domain" description="Cadherin" evidence="21">
    <location>
        <begin position="1378"/>
        <end position="1491"/>
    </location>
</feature>